<gene>
    <name evidence="1" type="ORF">EJ104_04260</name>
</gene>
<dbReference type="AlphaFoldDB" id="A0A431W0N1"/>
<sequence length="129" mass="13800">MNLLQALSRLPELTAPLGGVYDSVPKAPPVGPYAIVSDISDVVTRAGFDYQDRQSTVLVTIYGAEGGSLGSLRPLWRSVRELGSVITSHPGLPPIAGCMLSATLPPTHDPVTRRPYAGVRFLIPYRSNT</sequence>
<proteinExistence type="predicted"/>
<evidence type="ECO:0000313" key="1">
    <source>
        <dbReference type="EMBL" id="RTR29064.1"/>
    </source>
</evidence>
<name>A0A431W0N1_9DEIO</name>
<dbReference type="EMBL" id="RXPE01000005">
    <property type="protein sequence ID" value="RTR29064.1"/>
    <property type="molecule type" value="Genomic_DNA"/>
</dbReference>
<dbReference type="Proteomes" id="UP000277766">
    <property type="component" value="Unassembled WGS sequence"/>
</dbReference>
<protein>
    <recommendedName>
        <fullName evidence="3">DUF3168 domain-containing protein</fullName>
    </recommendedName>
</protein>
<dbReference type="RefSeq" id="WP_126351519.1">
    <property type="nucleotide sequence ID" value="NZ_CP086380.1"/>
</dbReference>
<organism evidence="1 2">
    <name type="scientific">Deinococcus radiophilus</name>
    <dbReference type="NCBI Taxonomy" id="32062"/>
    <lineage>
        <taxon>Bacteria</taxon>
        <taxon>Thermotogati</taxon>
        <taxon>Deinococcota</taxon>
        <taxon>Deinococci</taxon>
        <taxon>Deinococcales</taxon>
        <taxon>Deinococcaceae</taxon>
        <taxon>Deinococcus</taxon>
    </lineage>
</organism>
<evidence type="ECO:0000313" key="2">
    <source>
        <dbReference type="Proteomes" id="UP000277766"/>
    </source>
</evidence>
<dbReference type="OrthoDB" id="9952361at2"/>
<reference evidence="1 2" key="1">
    <citation type="submission" date="2018-12" db="EMBL/GenBank/DDBJ databases">
        <title>Deinococcus radiophilus ATCC 27603 genome sequencing and assembly.</title>
        <authorList>
            <person name="Maclea K.S."/>
            <person name="Maynard C.R."/>
        </authorList>
    </citation>
    <scope>NUCLEOTIDE SEQUENCE [LARGE SCALE GENOMIC DNA]</scope>
    <source>
        <strain evidence="1 2">ATCC 27603</strain>
    </source>
</reference>
<comment type="caution">
    <text evidence="1">The sequence shown here is derived from an EMBL/GenBank/DDBJ whole genome shotgun (WGS) entry which is preliminary data.</text>
</comment>
<keyword evidence="2" id="KW-1185">Reference proteome</keyword>
<evidence type="ECO:0008006" key="3">
    <source>
        <dbReference type="Google" id="ProtNLM"/>
    </source>
</evidence>
<accession>A0A431W0N1</accession>